<sequence>MQSYGRIYTPYTRGNFKYYRPYGWKRIALKVLDNDWLGAKDRMNPFNSVDGEWINSYHGTAKGNVEPITKDGFDLSKGINFEFGIGIYSTPYIEIASGYATRFNYEGETYKVVFQNRVKPNTFNIENFRRYFVTSNDRDIRPYGICIQKCNASFSPLCCIN</sequence>
<comment type="caution">
    <text evidence="1">The sequence shown here is derived from an EMBL/GenBank/DDBJ whole genome shotgun (WGS) entry which is preliminary data.</text>
</comment>
<organism evidence="1 2">
    <name type="scientific">Funneliformis caledonium</name>
    <dbReference type="NCBI Taxonomy" id="1117310"/>
    <lineage>
        <taxon>Eukaryota</taxon>
        <taxon>Fungi</taxon>
        <taxon>Fungi incertae sedis</taxon>
        <taxon>Mucoromycota</taxon>
        <taxon>Glomeromycotina</taxon>
        <taxon>Glomeromycetes</taxon>
        <taxon>Glomerales</taxon>
        <taxon>Glomeraceae</taxon>
        <taxon>Funneliformis</taxon>
    </lineage>
</organism>
<evidence type="ECO:0000313" key="1">
    <source>
        <dbReference type="EMBL" id="CAG8440067.1"/>
    </source>
</evidence>
<dbReference type="Proteomes" id="UP000789570">
    <property type="component" value="Unassembled WGS sequence"/>
</dbReference>
<reference evidence="1" key="1">
    <citation type="submission" date="2021-06" db="EMBL/GenBank/DDBJ databases">
        <authorList>
            <person name="Kallberg Y."/>
            <person name="Tangrot J."/>
            <person name="Rosling A."/>
        </authorList>
    </citation>
    <scope>NUCLEOTIDE SEQUENCE</scope>
    <source>
        <strain evidence="1">UK204</strain>
    </source>
</reference>
<dbReference type="PANTHER" id="PTHR36649:SF28">
    <property type="entry name" value="UBIQUITIN-LIKE DOMAIN-CONTAINING PROTEIN"/>
    <property type="match status" value="1"/>
</dbReference>
<dbReference type="EMBL" id="CAJVPQ010000045">
    <property type="protein sequence ID" value="CAG8440067.1"/>
    <property type="molecule type" value="Genomic_DNA"/>
</dbReference>
<keyword evidence="2" id="KW-1185">Reference proteome</keyword>
<protein>
    <submittedName>
        <fullName evidence="1">4421_t:CDS:1</fullName>
    </submittedName>
</protein>
<dbReference type="AlphaFoldDB" id="A0A9N8YL14"/>
<dbReference type="SUPFAM" id="SSF56399">
    <property type="entry name" value="ADP-ribosylation"/>
    <property type="match status" value="1"/>
</dbReference>
<dbReference type="OrthoDB" id="428577at2759"/>
<accession>A0A9N8YL14</accession>
<name>A0A9N8YL14_9GLOM</name>
<dbReference type="PANTHER" id="PTHR36649">
    <property type="entry name" value="UBIQUITIN-LIKE DOMAIN-CONTAINING PROTEIN"/>
    <property type="match status" value="1"/>
</dbReference>
<evidence type="ECO:0000313" key="2">
    <source>
        <dbReference type="Proteomes" id="UP000789570"/>
    </source>
</evidence>
<dbReference type="Gene3D" id="3.90.228.10">
    <property type="match status" value="1"/>
</dbReference>
<gene>
    <name evidence="1" type="ORF">FCALED_LOCUS455</name>
</gene>
<proteinExistence type="predicted"/>